<sequence>MAPIRSTVGVAQQVNAHVGIAAGRDWLGRLLVVHCASGAGGVTLSCSNGFTQAARPRWYGEE</sequence>
<dbReference type="AlphaFoldDB" id="A0A810Q2V8"/>
<organism evidence="1 2">
    <name type="scientific">Vescimonas coprocola</name>
    <dbReference type="NCBI Taxonomy" id="2714355"/>
    <lineage>
        <taxon>Bacteria</taxon>
        <taxon>Bacillati</taxon>
        <taxon>Bacillota</taxon>
        <taxon>Clostridia</taxon>
        <taxon>Eubacteriales</taxon>
        <taxon>Oscillospiraceae</taxon>
        <taxon>Vescimonas</taxon>
    </lineage>
</organism>
<protein>
    <submittedName>
        <fullName evidence="1">Uncharacterized protein</fullName>
    </submittedName>
</protein>
<name>A0A810Q2V8_9FIRM</name>
<proteinExistence type="predicted"/>
<accession>A0A810Q2V8</accession>
<evidence type="ECO:0000313" key="1">
    <source>
        <dbReference type="EMBL" id="BCK82659.1"/>
    </source>
</evidence>
<gene>
    <name evidence="1" type="ORF">MM50RIKEN_24220</name>
</gene>
<reference evidence="1" key="1">
    <citation type="submission" date="2020-09" db="EMBL/GenBank/DDBJ databases">
        <title>New species isolated from human feces.</title>
        <authorList>
            <person name="Kitahara M."/>
            <person name="Shigeno Y."/>
            <person name="Shime M."/>
            <person name="Matsumoto Y."/>
            <person name="Nakamura S."/>
            <person name="Motooka D."/>
            <person name="Fukuoka S."/>
            <person name="Nishikawa H."/>
            <person name="Benno Y."/>
        </authorList>
    </citation>
    <scope>NUCLEOTIDE SEQUENCE</scope>
    <source>
        <strain evidence="1">MM50</strain>
    </source>
</reference>
<dbReference type="Proteomes" id="UP000681035">
    <property type="component" value="Chromosome"/>
</dbReference>
<dbReference type="KEGG" id="vcop:MM50RIKEN_24220"/>
<evidence type="ECO:0000313" key="2">
    <source>
        <dbReference type="Proteomes" id="UP000681035"/>
    </source>
</evidence>
<dbReference type="EMBL" id="AP023418">
    <property type="protein sequence ID" value="BCK82659.1"/>
    <property type="molecule type" value="Genomic_DNA"/>
</dbReference>
<keyword evidence="2" id="KW-1185">Reference proteome</keyword>